<organism evidence="9 10">
    <name type="scientific">Aeromonas lusitana</name>
    <dbReference type="NCBI Taxonomy" id="931529"/>
    <lineage>
        <taxon>Bacteria</taxon>
        <taxon>Pseudomonadati</taxon>
        <taxon>Pseudomonadota</taxon>
        <taxon>Gammaproteobacteria</taxon>
        <taxon>Aeromonadales</taxon>
        <taxon>Aeromonadaceae</taxon>
        <taxon>Aeromonas</taxon>
    </lineage>
</organism>
<evidence type="ECO:0000256" key="6">
    <source>
        <dbReference type="ARBA" id="ARBA00022989"/>
    </source>
</evidence>
<dbReference type="PANTHER" id="PTHR42810:SF4">
    <property type="entry name" value="URIC ACID TRANSPORTER UACT"/>
    <property type="match status" value="1"/>
</dbReference>
<reference evidence="9 10" key="1">
    <citation type="submission" date="2017-11" db="EMBL/GenBank/DDBJ databases">
        <title>Draft genome sequence of environmental isolate Aeromonas lusitania sp. nov. MDC 2473.</title>
        <authorList>
            <person name="Colston S.M."/>
            <person name="Navarro A."/>
            <person name="Martinez-Murcia A.J."/>
            <person name="Graf J."/>
        </authorList>
    </citation>
    <scope>NUCLEOTIDE SEQUENCE [LARGE SCALE GENOMIC DNA]</scope>
    <source>
        <strain evidence="9 10">MDC 2473</strain>
    </source>
</reference>
<evidence type="ECO:0000313" key="10">
    <source>
        <dbReference type="Proteomes" id="UP000232060"/>
    </source>
</evidence>
<dbReference type="Proteomes" id="UP000232060">
    <property type="component" value="Unassembled WGS sequence"/>
</dbReference>
<comment type="caution">
    <text evidence="9">The sequence shown here is derived from an EMBL/GenBank/DDBJ whole genome shotgun (WGS) entry which is preliminary data.</text>
</comment>
<evidence type="ECO:0000256" key="1">
    <source>
        <dbReference type="ARBA" id="ARBA00004651"/>
    </source>
</evidence>
<feature type="transmembrane region" description="Helical" evidence="8">
    <location>
        <begin position="50"/>
        <end position="69"/>
    </location>
</feature>
<proteinExistence type="inferred from homology"/>
<evidence type="ECO:0000256" key="4">
    <source>
        <dbReference type="ARBA" id="ARBA00022475"/>
    </source>
</evidence>
<feature type="transmembrane region" description="Helical" evidence="8">
    <location>
        <begin position="398"/>
        <end position="417"/>
    </location>
</feature>
<dbReference type="PROSITE" id="PS01116">
    <property type="entry name" value="XANTH_URACIL_PERMASE"/>
    <property type="match status" value="1"/>
</dbReference>
<keyword evidence="5 8" id="KW-0812">Transmembrane</keyword>
<comment type="subcellular location">
    <subcellularLocation>
        <location evidence="1">Cell membrane</location>
        <topology evidence="1">Multi-pass membrane protein</topology>
    </subcellularLocation>
</comment>
<evidence type="ECO:0000313" key="9">
    <source>
        <dbReference type="EMBL" id="PJC92934.1"/>
    </source>
</evidence>
<evidence type="ECO:0000256" key="7">
    <source>
        <dbReference type="ARBA" id="ARBA00023136"/>
    </source>
</evidence>
<comment type="similarity">
    <text evidence="2">Belongs to the nucleobase:cation symporter-2 (NCS2) (TC 2.A.40) family.</text>
</comment>
<feature type="transmembrane region" description="Helical" evidence="8">
    <location>
        <begin position="193"/>
        <end position="214"/>
    </location>
</feature>
<dbReference type="EMBL" id="PGCP01000018">
    <property type="protein sequence ID" value="PJC92934.1"/>
    <property type="molecule type" value="Genomic_DNA"/>
</dbReference>
<dbReference type="InterPro" id="IPR006042">
    <property type="entry name" value="Xan_ur_permease"/>
</dbReference>
<evidence type="ECO:0000256" key="2">
    <source>
        <dbReference type="ARBA" id="ARBA00008821"/>
    </source>
</evidence>
<dbReference type="GO" id="GO:0042907">
    <property type="term" value="F:xanthine transmembrane transporter activity"/>
    <property type="evidence" value="ECO:0007669"/>
    <property type="project" value="TreeGrafter"/>
</dbReference>
<keyword evidence="10" id="KW-1185">Reference proteome</keyword>
<feature type="transmembrane region" description="Helical" evidence="8">
    <location>
        <begin position="373"/>
        <end position="391"/>
    </location>
</feature>
<keyword evidence="4" id="KW-1003">Cell membrane</keyword>
<feature type="transmembrane region" description="Helical" evidence="8">
    <location>
        <begin position="312"/>
        <end position="330"/>
    </location>
</feature>
<dbReference type="NCBIfam" id="TIGR00801">
    <property type="entry name" value="ncs2"/>
    <property type="match status" value="1"/>
</dbReference>
<keyword evidence="3" id="KW-0813">Transport</keyword>
<name>A0A2M8H8P0_9GAMM</name>
<keyword evidence="7 8" id="KW-0472">Membrane</keyword>
<dbReference type="Pfam" id="PF00860">
    <property type="entry name" value="Xan_ur_permease"/>
    <property type="match status" value="1"/>
</dbReference>
<gene>
    <name evidence="9" type="ORF">CUC44_12700</name>
</gene>
<accession>A0A2M8H8P0</accession>
<feature type="transmembrane region" description="Helical" evidence="8">
    <location>
        <begin position="76"/>
        <end position="95"/>
    </location>
</feature>
<feature type="transmembrane region" description="Helical" evidence="8">
    <location>
        <begin position="167"/>
        <end position="186"/>
    </location>
</feature>
<feature type="transmembrane region" description="Helical" evidence="8">
    <location>
        <begin position="21"/>
        <end position="44"/>
    </location>
</feature>
<feature type="transmembrane region" description="Helical" evidence="8">
    <location>
        <begin position="273"/>
        <end position="292"/>
    </location>
</feature>
<keyword evidence="6 8" id="KW-1133">Transmembrane helix</keyword>
<dbReference type="GO" id="GO:0005886">
    <property type="term" value="C:plasma membrane"/>
    <property type="evidence" value="ECO:0007669"/>
    <property type="project" value="UniProtKB-SubCell"/>
</dbReference>
<sequence length="431" mass="44855">MITEKCQLSLSVIKKLRIPMFSLVKQSVAGLQILFVAFGAMVLVPLLTGLNPSMALLGAGVGTLLFQLCTRRQVPIFLGSSFAFIAPIIYATQTWGLPSTMFGLFAAGFMYFILAAIIRVRGMDFVHKLLPPVVIGPVIMVIGLSVAQVACNMAMGRAGGEQVVPPATALTLAGISLAVTLIAAVFCKGWIKLIPILSGVIVGYAAAVMMGQVSFDGMANAPWLALPHFETPEINWAAALFMLPVAIAPCIEHIGGVLAIGGVTGQDYTKNPGLHRTLAGDGIGVCFAGFIGGPPVTTYAEVTGAVMITRNFNPVTMTWAAVFAIILAFFGKFNALLTSIPMPVMGGIMLLLFGSIAAIGLKTLVESKVDLGLARNIAIVAVTLTVGVGALEMKIGDFALAGVGLASVAAILLNLILPQHSEAGAMESAKD</sequence>
<dbReference type="InterPro" id="IPR006043">
    <property type="entry name" value="NCS2"/>
</dbReference>
<evidence type="ECO:0000256" key="3">
    <source>
        <dbReference type="ARBA" id="ARBA00022448"/>
    </source>
</evidence>
<evidence type="ECO:0000256" key="5">
    <source>
        <dbReference type="ARBA" id="ARBA00022692"/>
    </source>
</evidence>
<feature type="transmembrane region" description="Helical" evidence="8">
    <location>
        <begin position="234"/>
        <end position="261"/>
    </location>
</feature>
<dbReference type="PANTHER" id="PTHR42810">
    <property type="entry name" value="PURINE PERMEASE C1399.01C-RELATED"/>
    <property type="match status" value="1"/>
</dbReference>
<feature type="transmembrane region" description="Helical" evidence="8">
    <location>
        <begin position="342"/>
        <end position="361"/>
    </location>
</feature>
<feature type="transmembrane region" description="Helical" evidence="8">
    <location>
        <begin position="132"/>
        <end position="155"/>
    </location>
</feature>
<dbReference type="OrthoDB" id="9779092at2"/>
<protein>
    <submittedName>
        <fullName evidence="9">Uracil permease</fullName>
    </submittedName>
</protein>
<dbReference type="AlphaFoldDB" id="A0A2M8H8P0"/>
<feature type="transmembrane region" description="Helical" evidence="8">
    <location>
        <begin position="101"/>
        <end position="120"/>
    </location>
</feature>
<evidence type="ECO:0000256" key="8">
    <source>
        <dbReference type="SAM" id="Phobius"/>
    </source>
</evidence>